<name>A0A9D2DE85_9BACT</name>
<comment type="caution">
    <text evidence="6">The sequence shown here is derived from an EMBL/GenBank/DDBJ whole genome shotgun (WGS) entry which is preliminary data.</text>
</comment>
<comment type="function">
    <text evidence="5">Methyltransferase required for the conversion of demethylmenaquinol (DMKH2) to menaquinol (MKH2).</text>
</comment>
<evidence type="ECO:0000256" key="3">
    <source>
        <dbReference type="ARBA" id="ARBA00022679"/>
    </source>
</evidence>
<feature type="binding site" evidence="5">
    <location>
        <position position="78"/>
    </location>
    <ligand>
        <name>S-adenosyl-L-methionine</name>
        <dbReference type="ChEBI" id="CHEBI:59789"/>
    </ligand>
</feature>
<dbReference type="Proteomes" id="UP000824014">
    <property type="component" value="Unassembled WGS sequence"/>
</dbReference>
<feature type="binding site" evidence="5">
    <location>
        <begin position="106"/>
        <end position="107"/>
    </location>
    <ligand>
        <name>S-adenosyl-L-methionine</name>
        <dbReference type="ChEBI" id="CHEBI:59789"/>
    </ligand>
</feature>
<evidence type="ECO:0000313" key="6">
    <source>
        <dbReference type="EMBL" id="HIZ15280.1"/>
    </source>
</evidence>
<keyword evidence="4 5" id="KW-0949">S-adenosyl-L-methionine</keyword>
<dbReference type="PROSITE" id="PS51608">
    <property type="entry name" value="SAM_MT_UBIE"/>
    <property type="match status" value="1"/>
</dbReference>
<dbReference type="NCBIfam" id="NF001244">
    <property type="entry name" value="PRK00216.1-5"/>
    <property type="match status" value="1"/>
</dbReference>
<dbReference type="NCBIfam" id="TIGR01934">
    <property type="entry name" value="MenG_MenH_UbiE"/>
    <property type="match status" value="1"/>
</dbReference>
<reference evidence="6" key="1">
    <citation type="journal article" date="2021" name="PeerJ">
        <title>Extensive microbial diversity within the chicken gut microbiome revealed by metagenomics and culture.</title>
        <authorList>
            <person name="Gilroy R."/>
            <person name="Ravi A."/>
            <person name="Getino M."/>
            <person name="Pursley I."/>
            <person name="Horton D.L."/>
            <person name="Alikhan N.F."/>
            <person name="Baker D."/>
            <person name="Gharbi K."/>
            <person name="Hall N."/>
            <person name="Watson M."/>
            <person name="Adriaenssens E.M."/>
            <person name="Foster-Nyarko E."/>
            <person name="Jarju S."/>
            <person name="Secka A."/>
            <person name="Antonio M."/>
            <person name="Oren A."/>
            <person name="Chaudhuri R.R."/>
            <person name="La Ragione R."/>
            <person name="Hildebrand F."/>
            <person name="Pallen M.J."/>
        </authorList>
    </citation>
    <scope>NUCLEOTIDE SEQUENCE</scope>
    <source>
        <strain evidence="6">ChiHjej11B10-19426</strain>
    </source>
</reference>
<evidence type="ECO:0000256" key="2">
    <source>
        <dbReference type="ARBA" id="ARBA00022603"/>
    </source>
</evidence>
<comment type="pathway">
    <text evidence="5">Quinol/quinone metabolism; menaquinone biosynthesis; menaquinol from 1,4-dihydroxy-2-naphthoate: step 2/2.</text>
</comment>
<dbReference type="PANTHER" id="PTHR43591:SF24">
    <property type="entry name" value="2-METHOXY-6-POLYPRENYL-1,4-BENZOQUINOL METHYLASE, MITOCHONDRIAL"/>
    <property type="match status" value="1"/>
</dbReference>
<dbReference type="PANTHER" id="PTHR43591">
    <property type="entry name" value="METHYLTRANSFERASE"/>
    <property type="match status" value="1"/>
</dbReference>
<dbReference type="GO" id="GO:0032259">
    <property type="term" value="P:methylation"/>
    <property type="evidence" value="ECO:0007669"/>
    <property type="project" value="UniProtKB-KW"/>
</dbReference>
<dbReference type="PROSITE" id="PS01184">
    <property type="entry name" value="UBIE_2"/>
    <property type="match status" value="1"/>
</dbReference>
<evidence type="ECO:0000256" key="4">
    <source>
        <dbReference type="ARBA" id="ARBA00022691"/>
    </source>
</evidence>
<dbReference type="CDD" id="cd02440">
    <property type="entry name" value="AdoMet_MTases"/>
    <property type="match status" value="1"/>
</dbReference>
<reference evidence="6" key="2">
    <citation type="submission" date="2021-04" db="EMBL/GenBank/DDBJ databases">
        <authorList>
            <person name="Gilroy R."/>
        </authorList>
    </citation>
    <scope>NUCLEOTIDE SEQUENCE</scope>
    <source>
        <strain evidence="6">ChiHjej11B10-19426</strain>
    </source>
</reference>
<dbReference type="GO" id="GO:0009234">
    <property type="term" value="P:menaquinone biosynthetic process"/>
    <property type="evidence" value="ECO:0007669"/>
    <property type="project" value="UniProtKB-UniRule"/>
</dbReference>
<dbReference type="Pfam" id="PF01209">
    <property type="entry name" value="Ubie_methyltran"/>
    <property type="match status" value="1"/>
</dbReference>
<dbReference type="EC" id="2.1.1.163" evidence="5"/>
<dbReference type="AlphaFoldDB" id="A0A9D2DE85"/>
<dbReference type="PROSITE" id="PS01183">
    <property type="entry name" value="UBIE_1"/>
    <property type="match status" value="1"/>
</dbReference>
<proteinExistence type="inferred from homology"/>
<dbReference type="GO" id="GO:0043770">
    <property type="term" value="F:demethylmenaquinone methyltransferase activity"/>
    <property type="evidence" value="ECO:0007669"/>
    <property type="project" value="UniProtKB-UniRule"/>
</dbReference>
<dbReference type="InterPro" id="IPR023576">
    <property type="entry name" value="UbiE/COQ5_MeTrFase_CS"/>
</dbReference>
<keyword evidence="2 5" id="KW-0489">Methyltransferase</keyword>
<dbReference type="InterPro" id="IPR029063">
    <property type="entry name" value="SAM-dependent_MTases_sf"/>
</dbReference>
<accession>A0A9D2DE85</accession>
<sequence length="234" mass="26591">MSESKKNMVRDMFNHIAPTYDRLNHLLSFGIDRLWRRRTVRRVAAARPQRILDLATGTGDLAVALARRIPEARVTGLDLSAEMLAVGRQKVARKGLSDRIRLVEGDAEHLPFSDASFDAVTIAFGIRNFGDMDAGLREAVRVLRPGGHISILEFSTPGGHLFGPLYRFYFHHILPFIGRLVSRDDKAYRYLPDSVDHFPNNLLFLRRMEHSGFTGCRSRRLMRGIAYIYEGVKP</sequence>
<organism evidence="6 7">
    <name type="scientific">Candidatus Tidjanibacter faecipullorum</name>
    <dbReference type="NCBI Taxonomy" id="2838766"/>
    <lineage>
        <taxon>Bacteria</taxon>
        <taxon>Pseudomonadati</taxon>
        <taxon>Bacteroidota</taxon>
        <taxon>Bacteroidia</taxon>
        <taxon>Bacteroidales</taxon>
        <taxon>Rikenellaceae</taxon>
        <taxon>Tidjanibacter</taxon>
    </lineage>
</organism>
<evidence type="ECO:0000256" key="1">
    <source>
        <dbReference type="ARBA" id="ARBA00022428"/>
    </source>
</evidence>
<dbReference type="EMBL" id="DXCC01000017">
    <property type="protein sequence ID" value="HIZ15280.1"/>
    <property type="molecule type" value="Genomic_DNA"/>
</dbReference>
<gene>
    <name evidence="6" type="primary">ubiE</name>
    <name evidence="5" type="synonym">menG</name>
    <name evidence="6" type="ORF">H9816_05160</name>
</gene>
<feature type="binding site" evidence="5">
    <location>
        <position position="58"/>
    </location>
    <ligand>
        <name>S-adenosyl-L-methionine</name>
        <dbReference type="ChEBI" id="CHEBI:59789"/>
    </ligand>
</feature>
<dbReference type="HAMAP" id="MF_01813">
    <property type="entry name" value="MenG_UbiE_methyltr"/>
    <property type="match status" value="1"/>
</dbReference>
<dbReference type="InterPro" id="IPR004033">
    <property type="entry name" value="UbiE/COQ5_MeTrFase"/>
</dbReference>
<dbReference type="SUPFAM" id="SSF53335">
    <property type="entry name" value="S-adenosyl-L-methionine-dependent methyltransferases"/>
    <property type="match status" value="1"/>
</dbReference>
<evidence type="ECO:0000313" key="7">
    <source>
        <dbReference type="Proteomes" id="UP000824014"/>
    </source>
</evidence>
<comment type="caution">
    <text evidence="5">Lacks conserved residue(s) required for the propagation of feature annotation.</text>
</comment>
<keyword evidence="3 5" id="KW-0808">Transferase</keyword>
<protein>
    <recommendedName>
        <fullName evidence="5">Demethylmenaquinone methyltransferase</fullName>
        <ecNumber evidence="5">2.1.1.163</ecNumber>
    </recommendedName>
</protein>
<comment type="catalytic activity">
    <reaction evidence="5">
        <text>a 2-demethylmenaquinol + S-adenosyl-L-methionine = a menaquinol + S-adenosyl-L-homocysteine + H(+)</text>
        <dbReference type="Rhea" id="RHEA:42640"/>
        <dbReference type="Rhea" id="RHEA-COMP:9539"/>
        <dbReference type="Rhea" id="RHEA-COMP:9563"/>
        <dbReference type="ChEBI" id="CHEBI:15378"/>
        <dbReference type="ChEBI" id="CHEBI:18151"/>
        <dbReference type="ChEBI" id="CHEBI:55437"/>
        <dbReference type="ChEBI" id="CHEBI:57856"/>
        <dbReference type="ChEBI" id="CHEBI:59789"/>
        <dbReference type="EC" id="2.1.1.163"/>
    </reaction>
</comment>
<dbReference type="Gene3D" id="3.40.50.150">
    <property type="entry name" value="Vaccinia Virus protein VP39"/>
    <property type="match status" value="1"/>
</dbReference>
<evidence type="ECO:0000256" key="5">
    <source>
        <dbReference type="HAMAP-Rule" id="MF_01813"/>
    </source>
</evidence>
<keyword evidence="1 5" id="KW-0474">Menaquinone biosynthesis</keyword>
<comment type="similarity">
    <text evidence="5">Belongs to the class I-like SAM-binding methyltransferase superfamily. MenG/UbiE family.</text>
</comment>